<dbReference type="Gene3D" id="1.20.1740.10">
    <property type="entry name" value="Amino acid/polyamine transporter I"/>
    <property type="match status" value="1"/>
</dbReference>
<evidence type="ECO:0000256" key="3">
    <source>
        <dbReference type="ARBA" id="ARBA00022989"/>
    </source>
</evidence>
<dbReference type="GO" id="GO:0015179">
    <property type="term" value="F:L-amino acid transmembrane transporter activity"/>
    <property type="evidence" value="ECO:0007669"/>
    <property type="project" value="TreeGrafter"/>
</dbReference>
<feature type="transmembrane region" description="Helical" evidence="6">
    <location>
        <begin position="208"/>
        <end position="232"/>
    </location>
</feature>
<gene>
    <name evidence="7" type="ORF">BDV98DRAFT_651103</name>
</gene>
<evidence type="ECO:0000313" key="7">
    <source>
        <dbReference type="EMBL" id="TFK98438.1"/>
    </source>
</evidence>
<dbReference type="InterPro" id="IPR050598">
    <property type="entry name" value="AminoAcid_Transporter"/>
</dbReference>
<feature type="transmembrane region" description="Helical" evidence="6">
    <location>
        <begin position="405"/>
        <end position="426"/>
    </location>
</feature>
<feature type="transmembrane region" description="Helical" evidence="6">
    <location>
        <begin position="173"/>
        <end position="196"/>
    </location>
</feature>
<feature type="transmembrane region" description="Helical" evidence="6">
    <location>
        <begin position="123"/>
        <end position="153"/>
    </location>
</feature>
<feature type="transmembrane region" description="Helical" evidence="6">
    <location>
        <begin position="432"/>
        <end position="457"/>
    </location>
</feature>
<comment type="subcellular location">
    <subcellularLocation>
        <location evidence="1">Membrane</location>
        <topology evidence="1">Multi-pass membrane protein</topology>
    </subcellularLocation>
</comment>
<dbReference type="AlphaFoldDB" id="A0A5C3QE49"/>
<feature type="transmembrane region" description="Helical" evidence="6">
    <location>
        <begin position="77"/>
        <end position="102"/>
    </location>
</feature>
<feature type="transmembrane region" description="Helical" evidence="6">
    <location>
        <begin position="553"/>
        <end position="575"/>
    </location>
</feature>
<name>A0A5C3QE49_9AGAR</name>
<protein>
    <submittedName>
        <fullName evidence="7">Amino acid/polyamine transporter I</fullName>
    </submittedName>
</protein>
<dbReference type="InterPro" id="IPR002293">
    <property type="entry name" value="AA/rel_permease1"/>
</dbReference>
<keyword evidence="2 6" id="KW-0812">Transmembrane</keyword>
<dbReference type="PIRSF" id="PIRSF006060">
    <property type="entry name" value="AA_transporter"/>
    <property type="match status" value="1"/>
</dbReference>
<keyword evidence="3 6" id="KW-1133">Transmembrane helix</keyword>
<evidence type="ECO:0000256" key="4">
    <source>
        <dbReference type="ARBA" id="ARBA00023136"/>
    </source>
</evidence>
<sequence>MASVQERSNSESAPLLIHSNTAEPPHTTTDDGEAFDDVPRERRQLGLASAVFLVFNKIIGTGIYATPATILVASDGVIAVSFIMWLVGAAIAMSGTAVYVELGTGLPRSGGEKNYLEYIYRRPLYLVTCVFTFYTLIMGSAAANSIVFGEYLANAISPSSSSSSSSDTTTTPPLLPTLLASAALLLTPLIHGLLPVSFGLRLQNLLGVIKFFVLASMAFIGGAIVLGVPGLGWDGGRGSMTWTRIWESWEADVSGESGKGVWSVGWNGFVSGLFNVIWSYIGYSNANYALSEIRNPVRTIKIAGPLAVGGVTLVYLCINMAYFGVVRKEEFLEMGRGEGKGRIVAALFFRNLFGAGTERALSLFIALSTLGNILTGQFVQARVIQELGRSGILPFSSFFASNKPAGLPFAGLCTQALISMMLLVGVPKGDAYTAIISTSSYSLSLVNMFVSAGLLLLTTSFYKSYARSWSNEDKSAATDDDETEPLHPVTSPVSPCSIEHAHSTFVGEEQEPWNPPFKAYRWAVLLFLVSNVFLVVVPFVPPSSEQGRVYRRLPYWTHPVASCAVSLIGLTYWYFWARWVPRKKGYRLVRREVVDGDGVSRFVFDRGKP</sequence>
<evidence type="ECO:0000256" key="5">
    <source>
        <dbReference type="SAM" id="MobiDB-lite"/>
    </source>
</evidence>
<dbReference type="OrthoDB" id="5982228at2759"/>
<feature type="transmembrane region" description="Helical" evidence="6">
    <location>
        <begin position="522"/>
        <end position="541"/>
    </location>
</feature>
<dbReference type="Proteomes" id="UP000305067">
    <property type="component" value="Unassembled WGS sequence"/>
</dbReference>
<feature type="region of interest" description="Disordered" evidence="5">
    <location>
        <begin position="1"/>
        <end position="35"/>
    </location>
</feature>
<evidence type="ECO:0000256" key="1">
    <source>
        <dbReference type="ARBA" id="ARBA00004141"/>
    </source>
</evidence>
<dbReference type="GO" id="GO:0016020">
    <property type="term" value="C:membrane"/>
    <property type="evidence" value="ECO:0007669"/>
    <property type="project" value="UniProtKB-SubCell"/>
</dbReference>
<feature type="compositionally biased region" description="Polar residues" evidence="5">
    <location>
        <begin position="1"/>
        <end position="22"/>
    </location>
</feature>
<dbReference type="PANTHER" id="PTHR11785">
    <property type="entry name" value="AMINO ACID TRANSPORTER"/>
    <property type="match status" value="1"/>
</dbReference>
<feature type="transmembrane region" description="Helical" evidence="6">
    <location>
        <begin position="45"/>
        <end position="65"/>
    </location>
</feature>
<feature type="transmembrane region" description="Helical" evidence="6">
    <location>
        <begin position="302"/>
        <end position="325"/>
    </location>
</feature>
<evidence type="ECO:0000256" key="6">
    <source>
        <dbReference type="SAM" id="Phobius"/>
    </source>
</evidence>
<feature type="transmembrane region" description="Helical" evidence="6">
    <location>
        <begin position="264"/>
        <end position="281"/>
    </location>
</feature>
<keyword evidence="4 6" id="KW-0472">Membrane</keyword>
<dbReference type="STRING" id="1884261.A0A5C3QE49"/>
<dbReference type="Pfam" id="PF13520">
    <property type="entry name" value="AA_permease_2"/>
    <property type="match status" value="1"/>
</dbReference>
<proteinExistence type="predicted"/>
<accession>A0A5C3QE49</accession>
<evidence type="ECO:0000256" key="2">
    <source>
        <dbReference type="ARBA" id="ARBA00022692"/>
    </source>
</evidence>
<keyword evidence="8" id="KW-1185">Reference proteome</keyword>
<reference evidence="7 8" key="1">
    <citation type="journal article" date="2019" name="Nat. Ecol. Evol.">
        <title>Megaphylogeny resolves global patterns of mushroom evolution.</title>
        <authorList>
            <person name="Varga T."/>
            <person name="Krizsan K."/>
            <person name="Foldi C."/>
            <person name="Dima B."/>
            <person name="Sanchez-Garcia M."/>
            <person name="Sanchez-Ramirez S."/>
            <person name="Szollosi G.J."/>
            <person name="Szarkandi J.G."/>
            <person name="Papp V."/>
            <person name="Albert L."/>
            <person name="Andreopoulos W."/>
            <person name="Angelini C."/>
            <person name="Antonin V."/>
            <person name="Barry K.W."/>
            <person name="Bougher N.L."/>
            <person name="Buchanan P."/>
            <person name="Buyck B."/>
            <person name="Bense V."/>
            <person name="Catcheside P."/>
            <person name="Chovatia M."/>
            <person name="Cooper J."/>
            <person name="Damon W."/>
            <person name="Desjardin D."/>
            <person name="Finy P."/>
            <person name="Geml J."/>
            <person name="Haridas S."/>
            <person name="Hughes K."/>
            <person name="Justo A."/>
            <person name="Karasinski D."/>
            <person name="Kautmanova I."/>
            <person name="Kiss B."/>
            <person name="Kocsube S."/>
            <person name="Kotiranta H."/>
            <person name="LaButti K.M."/>
            <person name="Lechner B.E."/>
            <person name="Liimatainen K."/>
            <person name="Lipzen A."/>
            <person name="Lukacs Z."/>
            <person name="Mihaltcheva S."/>
            <person name="Morgado L.N."/>
            <person name="Niskanen T."/>
            <person name="Noordeloos M.E."/>
            <person name="Ohm R.A."/>
            <person name="Ortiz-Santana B."/>
            <person name="Ovrebo C."/>
            <person name="Racz N."/>
            <person name="Riley R."/>
            <person name="Savchenko A."/>
            <person name="Shiryaev A."/>
            <person name="Soop K."/>
            <person name="Spirin V."/>
            <person name="Szebenyi C."/>
            <person name="Tomsovsky M."/>
            <person name="Tulloss R.E."/>
            <person name="Uehling J."/>
            <person name="Grigoriev I.V."/>
            <person name="Vagvolgyi C."/>
            <person name="Papp T."/>
            <person name="Martin F.M."/>
            <person name="Miettinen O."/>
            <person name="Hibbett D.S."/>
            <person name="Nagy L.G."/>
        </authorList>
    </citation>
    <scope>NUCLEOTIDE SEQUENCE [LARGE SCALE GENOMIC DNA]</scope>
    <source>
        <strain evidence="7 8">CBS 309.79</strain>
    </source>
</reference>
<organism evidence="7 8">
    <name type="scientific">Pterulicium gracile</name>
    <dbReference type="NCBI Taxonomy" id="1884261"/>
    <lineage>
        <taxon>Eukaryota</taxon>
        <taxon>Fungi</taxon>
        <taxon>Dikarya</taxon>
        <taxon>Basidiomycota</taxon>
        <taxon>Agaricomycotina</taxon>
        <taxon>Agaricomycetes</taxon>
        <taxon>Agaricomycetidae</taxon>
        <taxon>Agaricales</taxon>
        <taxon>Pleurotineae</taxon>
        <taxon>Pterulaceae</taxon>
        <taxon>Pterulicium</taxon>
    </lineage>
</organism>
<dbReference type="PANTHER" id="PTHR11785:SF498">
    <property type="entry name" value="HIGH-AFFINITY METHIONINE PERMEASE"/>
    <property type="match status" value="1"/>
</dbReference>
<evidence type="ECO:0000313" key="8">
    <source>
        <dbReference type="Proteomes" id="UP000305067"/>
    </source>
</evidence>
<dbReference type="EMBL" id="ML178839">
    <property type="protein sequence ID" value="TFK98438.1"/>
    <property type="molecule type" value="Genomic_DNA"/>
</dbReference>